<keyword evidence="7" id="KW-1185">Reference proteome</keyword>
<dbReference type="PRINTS" id="PR00455">
    <property type="entry name" value="HTHTETR"/>
</dbReference>
<dbReference type="InterPro" id="IPR009057">
    <property type="entry name" value="Homeodomain-like_sf"/>
</dbReference>
<evidence type="ECO:0000259" key="5">
    <source>
        <dbReference type="PROSITE" id="PS50977"/>
    </source>
</evidence>
<keyword evidence="1" id="KW-0805">Transcription regulation</keyword>
<protein>
    <submittedName>
        <fullName evidence="6">AcrR family transcriptional regulator</fullName>
    </submittedName>
</protein>
<feature type="domain" description="HTH tetR-type" evidence="5">
    <location>
        <begin position="7"/>
        <end position="67"/>
    </location>
</feature>
<evidence type="ECO:0000256" key="2">
    <source>
        <dbReference type="ARBA" id="ARBA00023125"/>
    </source>
</evidence>
<reference evidence="6 7" key="1">
    <citation type="submission" date="2020-07" db="EMBL/GenBank/DDBJ databases">
        <title>Sequencing the genomes of 1000 actinobacteria strains.</title>
        <authorList>
            <person name="Klenk H.-P."/>
        </authorList>
    </citation>
    <scope>NUCLEOTIDE SEQUENCE [LARGE SCALE GENOMIC DNA]</scope>
    <source>
        <strain evidence="6 7">DSM 103833</strain>
    </source>
</reference>
<dbReference type="AlphaFoldDB" id="A0A853C269"/>
<dbReference type="Pfam" id="PF13305">
    <property type="entry name" value="TetR_C_33"/>
    <property type="match status" value="1"/>
</dbReference>
<evidence type="ECO:0000256" key="4">
    <source>
        <dbReference type="PROSITE-ProRule" id="PRU00335"/>
    </source>
</evidence>
<gene>
    <name evidence="6" type="ORF">HNR19_002423</name>
</gene>
<evidence type="ECO:0000256" key="1">
    <source>
        <dbReference type="ARBA" id="ARBA00023015"/>
    </source>
</evidence>
<dbReference type="PANTHER" id="PTHR30055:SF234">
    <property type="entry name" value="HTH-TYPE TRANSCRIPTIONAL REGULATOR BETI"/>
    <property type="match status" value="1"/>
</dbReference>
<comment type="caution">
    <text evidence="6">The sequence shown here is derived from an EMBL/GenBank/DDBJ whole genome shotgun (WGS) entry which is preliminary data.</text>
</comment>
<dbReference type="InterPro" id="IPR050109">
    <property type="entry name" value="HTH-type_TetR-like_transc_reg"/>
</dbReference>
<dbReference type="InterPro" id="IPR036271">
    <property type="entry name" value="Tet_transcr_reg_TetR-rel_C_sf"/>
</dbReference>
<dbReference type="Proteomes" id="UP000530424">
    <property type="component" value="Unassembled WGS sequence"/>
</dbReference>
<dbReference type="GO" id="GO:0003700">
    <property type="term" value="F:DNA-binding transcription factor activity"/>
    <property type="evidence" value="ECO:0007669"/>
    <property type="project" value="TreeGrafter"/>
</dbReference>
<accession>A0A853C269</accession>
<dbReference type="Gene3D" id="1.10.357.10">
    <property type="entry name" value="Tetracycline Repressor, domain 2"/>
    <property type="match status" value="1"/>
</dbReference>
<dbReference type="PROSITE" id="PS50977">
    <property type="entry name" value="HTH_TETR_2"/>
    <property type="match status" value="1"/>
</dbReference>
<dbReference type="InterPro" id="IPR025996">
    <property type="entry name" value="MT1864/Rv1816-like_C"/>
</dbReference>
<evidence type="ECO:0000313" key="7">
    <source>
        <dbReference type="Proteomes" id="UP000530424"/>
    </source>
</evidence>
<feature type="DNA-binding region" description="H-T-H motif" evidence="4">
    <location>
        <begin position="30"/>
        <end position="49"/>
    </location>
</feature>
<proteinExistence type="predicted"/>
<dbReference type="EMBL" id="JACCFP010000001">
    <property type="protein sequence ID" value="NYJ01725.1"/>
    <property type="molecule type" value="Genomic_DNA"/>
</dbReference>
<keyword evidence="3" id="KW-0804">Transcription</keyword>
<dbReference type="RefSeq" id="WP_179668175.1">
    <property type="nucleotide sequence ID" value="NZ_JACCFP010000001.1"/>
</dbReference>
<keyword evidence="2 4" id="KW-0238">DNA-binding</keyword>
<dbReference type="SUPFAM" id="SSF48498">
    <property type="entry name" value="Tetracyclin repressor-like, C-terminal domain"/>
    <property type="match status" value="1"/>
</dbReference>
<evidence type="ECO:0000313" key="6">
    <source>
        <dbReference type="EMBL" id="NYJ01725.1"/>
    </source>
</evidence>
<dbReference type="InterPro" id="IPR001647">
    <property type="entry name" value="HTH_TetR"/>
</dbReference>
<dbReference type="PANTHER" id="PTHR30055">
    <property type="entry name" value="HTH-TYPE TRANSCRIPTIONAL REGULATOR RUTR"/>
    <property type="match status" value="1"/>
</dbReference>
<dbReference type="SUPFAM" id="SSF46689">
    <property type="entry name" value="Homeodomain-like"/>
    <property type="match status" value="1"/>
</dbReference>
<dbReference type="GO" id="GO:0000976">
    <property type="term" value="F:transcription cis-regulatory region binding"/>
    <property type="evidence" value="ECO:0007669"/>
    <property type="project" value="TreeGrafter"/>
</dbReference>
<organism evidence="6 7">
    <name type="scientific">Nocardioides thalensis</name>
    <dbReference type="NCBI Taxonomy" id="1914755"/>
    <lineage>
        <taxon>Bacteria</taxon>
        <taxon>Bacillati</taxon>
        <taxon>Actinomycetota</taxon>
        <taxon>Actinomycetes</taxon>
        <taxon>Propionibacteriales</taxon>
        <taxon>Nocardioidaceae</taxon>
        <taxon>Nocardioides</taxon>
    </lineage>
</organism>
<dbReference type="Pfam" id="PF00440">
    <property type="entry name" value="TetR_N"/>
    <property type="match status" value="1"/>
</dbReference>
<evidence type="ECO:0000256" key="3">
    <source>
        <dbReference type="ARBA" id="ARBA00023163"/>
    </source>
</evidence>
<sequence>MSDLTPDAMPGRLIAAAAGLIAASGAGSLSARRVAAAAGTSTMAVYTHFGSMGALVRAVVAGGFDALEAAFVSDVETDDPVADVARQSAAYVHFARENRDLYAVMFGIAALGEFRPTSPEELGVGRRQTLDRVTSNLGRAAAAGRIGAARGDAPTFRWWTVVHGYALLESSGHIAPDRGPKSVLAPLLCDFFVGEGDGRARALDSVTGGLASLT</sequence>
<name>A0A853C269_9ACTN</name>